<reference evidence="13 14" key="1">
    <citation type="submission" date="2013-02" db="EMBL/GenBank/DDBJ databases">
        <authorList>
            <person name="Hannick L."/>
            <person name="Zafar N."/>
            <person name="Lorenzi H."/>
            <person name="Ali I.A."/>
            <person name="Petri W.P."/>
            <person name="Caler E."/>
        </authorList>
    </citation>
    <scope>NUCLEOTIDE SEQUENCE [LARGE SCALE GENOMIC DNA]</scope>
    <source>
        <strain evidence="13 14">KU27</strain>
    </source>
</reference>
<keyword evidence="6" id="KW-0238">DNA-binding</keyword>
<evidence type="ECO:0000256" key="5">
    <source>
        <dbReference type="ARBA" id="ARBA00022840"/>
    </source>
</evidence>
<evidence type="ECO:0000256" key="1">
    <source>
        <dbReference type="ARBA" id="ARBA00022741"/>
    </source>
</evidence>
<evidence type="ECO:0000256" key="4">
    <source>
        <dbReference type="ARBA" id="ARBA00022806"/>
    </source>
</evidence>
<dbReference type="PANTHER" id="PTHR47642">
    <property type="entry name" value="ATP-DEPENDENT DNA HELICASE"/>
    <property type="match status" value="1"/>
</dbReference>
<dbReference type="InterPro" id="IPR051055">
    <property type="entry name" value="PIF1_helicase"/>
</dbReference>
<dbReference type="OrthoDB" id="19611at2759"/>
<evidence type="ECO:0000256" key="10">
    <source>
        <dbReference type="SAM" id="MobiDB-lite"/>
    </source>
</evidence>
<dbReference type="InterPro" id="IPR049163">
    <property type="entry name" value="Pif1-like_2B_dom"/>
</dbReference>
<evidence type="ECO:0000256" key="2">
    <source>
        <dbReference type="ARBA" id="ARBA00022763"/>
    </source>
</evidence>
<dbReference type="InterPro" id="IPR027417">
    <property type="entry name" value="P-loop_NTPase"/>
</dbReference>
<dbReference type="Pfam" id="PF05970">
    <property type="entry name" value="PIF1"/>
    <property type="match status" value="1"/>
</dbReference>
<dbReference type="EMBL" id="KB444998">
    <property type="protein sequence ID" value="EMD44607.1"/>
    <property type="molecule type" value="Genomic_DNA"/>
</dbReference>
<evidence type="ECO:0000256" key="3">
    <source>
        <dbReference type="ARBA" id="ARBA00022801"/>
    </source>
</evidence>
<dbReference type="Proteomes" id="UP000011755">
    <property type="component" value="Unassembled WGS sequence"/>
</dbReference>
<gene>
    <name evidence="13" type="ORF">EHI5A_051870</name>
</gene>
<organism evidence="13 14">
    <name type="scientific">Entamoeba histolytica KU27</name>
    <dbReference type="NCBI Taxonomy" id="885311"/>
    <lineage>
        <taxon>Eukaryota</taxon>
        <taxon>Amoebozoa</taxon>
        <taxon>Evosea</taxon>
        <taxon>Archamoebae</taxon>
        <taxon>Mastigamoebida</taxon>
        <taxon>Entamoebidae</taxon>
        <taxon>Entamoeba</taxon>
    </lineage>
</organism>
<evidence type="ECO:0000313" key="14">
    <source>
        <dbReference type="Proteomes" id="UP000011755"/>
    </source>
</evidence>
<evidence type="ECO:0000313" key="13">
    <source>
        <dbReference type="EMBL" id="EMD44607.1"/>
    </source>
</evidence>
<evidence type="ECO:0000256" key="7">
    <source>
        <dbReference type="ARBA" id="ARBA00023204"/>
    </source>
</evidence>
<dbReference type="GO" id="GO:0000723">
    <property type="term" value="P:telomere maintenance"/>
    <property type="evidence" value="ECO:0007669"/>
    <property type="project" value="InterPro"/>
</dbReference>
<dbReference type="VEuPathDB" id="AmoebaDB:EHI5A_051870"/>
<name>M2S1B8_ENTHI</name>
<evidence type="ECO:0000259" key="11">
    <source>
        <dbReference type="Pfam" id="PF05970"/>
    </source>
</evidence>
<dbReference type="CDD" id="cd18809">
    <property type="entry name" value="SF1_C_RecD"/>
    <property type="match status" value="1"/>
</dbReference>
<dbReference type="Pfam" id="PF21530">
    <property type="entry name" value="Pif1_2B_dom"/>
    <property type="match status" value="1"/>
</dbReference>
<sequence>MSITPKLPRPTQSDVEMQIHKKYPKSIHNLTTTKTDKINTSNKPTTISNIPIHSIPSKAERTLSKQFSPKPTIESRNYSEKQKPKHQILQLLSMEQKKSKQKQKPIEFKQEIVKFPPLNPIKKVEKSDYSKTAAFVNDIMKFKGLISDLSDDQKEVIELAENEISFFFSGAAGTGKSYVMKKLITILKELHPEQGSVAITASTGIAACNIGGTTLHSFAGIGLGDQSVDILYTKVIKNRTAFEKWRKVEVLLIDEISMISGDLLDKLNVIAQKIKRNNLPFGGIQVIFSGDFFQLPPVSKGKEVKFVFESKCWKEVIKKCVILHTQHRQSDLTFIEMLNNIRYGFVTKKTYEILQECQKRDLGDKKKTCLFSHRLDAENYNKRELLKLTSQQYIYNSCDVGLERNRGPLKECPAPEQLPLKLGALVMLLKNTQPEIGLVNGAVGKILRFEEVKVKHKENREQKDSYAADCNIKKGENEFYLNNKLFPVVDFGKGVIVTITPDIWEIESSGLIVSARIQLPLTHAWGLSIHKSQGLTLPAAELNLEKVFEAGQAYVALSRLQSLEGLKIVGKIPGAAAWKVNKKVLEFYKEIDNQFQEIEPSELYFNQNNTEKSEATTTSSTSMITNRGVTVIKINPTLLKKYSK</sequence>
<comment type="catalytic activity">
    <reaction evidence="9">
        <text>ATP + H2O = ADP + phosphate + H(+)</text>
        <dbReference type="Rhea" id="RHEA:13065"/>
        <dbReference type="ChEBI" id="CHEBI:15377"/>
        <dbReference type="ChEBI" id="CHEBI:15378"/>
        <dbReference type="ChEBI" id="CHEBI:30616"/>
        <dbReference type="ChEBI" id="CHEBI:43474"/>
        <dbReference type="ChEBI" id="CHEBI:456216"/>
        <dbReference type="EC" id="5.6.2.3"/>
    </reaction>
</comment>
<keyword evidence="3 9" id="KW-0378">Hydrolase</keyword>
<dbReference type="AlphaFoldDB" id="M2S1B8"/>
<dbReference type="SUPFAM" id="SSF52540">
    <property type="entry name" value="P-loop containing nucleoside triphosphate hydrolases"/>
    <property type="match status" value="2"/>
</dbReference>
<evidence type="ECO:0000259" key="12">
    <source>
        <dbReference type="Pfam" id="PF21530"/>
    </source>
</evidence>
<dbReference type="GO" id="GO:0006281">
    <property type="term" value="P:DNA repair"/>
    <property type="evidence" value="ECO:0007669"/>
    <property type="project" value="UniProtKB-KW"/>
</dbReference>
<dbReference type="Gene3D" id="3.40.50.300">
    <property type="entry name" value="P-loop containing nucleotide triphosphate hydrolases"/>
    <property type="match status" value="1"/>
</dbReference>
<dbReference type="CDD" id="cd18037">
    <property type="entry name" value="DEXSc_Pif1_like"/>
    <property type="match status" value="1"/>
</dbReference>
<dbReference type="InterPro" id="IPR010285">
    <property type="entry name" value="DNA_helicase_pif1-like_DEAD"/>
</dbReference>
<evidence type="ECO:0000256" key="6">
    <source>
        <dbReference type="ARBA" id="ARBA00023125"/>
    </source>
</evidence>
<keyword evidence="9" id="KW-0233">DNA recombination</keyword>
<dbReference type="EC" id="5.6.2.3" evidence="9"/>
<dbReference type="GO" id="GO:0043139">
    <property type="term" value="F:5'-3' DNA helicase activity"/>
    <property type="evidence" value="ECO:0007669"/>
    <property type="project" value="UniProtKB-EC"/>
</dbReference>
<feature type="domain" description="DNA helicase Pif1-like DEAD-box helicase" evidence="11">
    <location>
        <begin position="149"/>
        <end position="349"/>
    </location>
</feature>
<keyword evidence="7 9" id="KW-0234">DNA repair</keyword>
<evidence type="ECO:0000256" key="8">
    <source>
        <dbReference type="ARBA" id="ARBA00023235"/>
    </source>
</evidence>
<comment type="cofactor">
    <cofactor evidence="9">
        <name>Mg(2+)</name>
        <dbReference type="ChEBI" id="CHEBI:18420"/>
    </cofactor>
</comment>
<feature type="domain" description="DNA helicase Pif1-like 2B" evidence="12">
    <location>
        <begin position="411"/>
        <end position="449"/>
    </location>
</feature>
<keyword evidence="8" id="KW-0413">Isomerase</keyword>
<evidence type="ECO:0000256" key="9">
    <source>
        <dbReference type="RuleBase" id="RU363044"/>
    </source>
</evidence>
<dbReference type="GO" id="GO:0016887">
    <property type="term" value="F:ATP hydrolysis activity"/>
    <property type="evidence" value="ECO:0007669"/>
    <property type="project" value="RHEA"/>
</dbReference>
<keyword evidence="2 9" id="KW-0227">DNA damage</keyword>
<protein>
    <recommendedName>
        <fullName evidence="9">ATP-dependent DNA helicase</fullName>
        <ecNumber evidence="9">5.6.2.3</ecNumber>
    </recommendedName>
</protein>
<keyword evidence="5 9" id="KW-0067">ATP-binding</keyword>
<dbReference type="GO" id="GO:0005524">
    <property type="term" value="F:ATP binding"/>
    <property type="evidence" value="ECO:0007669"/>
    <property type="project" value="UniProtKB-KW"/>
</dbReference>
<proteinExistence type="inferred from homology"/>
<keyword evidence="1 9" id="KW-0547">Nucleotide-binding</keyword>
<dbReference type="PANTHER" id="PTHR47642:SF5">
    <property type="entry name" value="ATP-DEPENDENT DNA HELICASE"/>
    <property type="match status" value="1"/>
</dbReference>
<keyword evidence="4 9" id="KW-0347">Helicase</keyword>
<comment type="similarity">
    <text evidence="9">Belongs to the helicase family.</text>
</comment>
<feature type="region of interest" description="Disordered" evidence="10">
    <location>
        <begin position="62"/>
        <end position="85"/>
    </location>
</feature>
<dbReference type="GO" id="GO:0006310">
    <property type="term" value="P:DNA recombination"/>
    <property type="evidence" value="ECO:0007669"/>
    <property type="project" value="UniProtKB-KW"/>
</dbReference>
<accession>M2S1B8</accession>